<evidence type="ECO:0000259" key="4">
    <source>
        <dbReference type="Pfam" id="PF13302"/>
    </source>
</evidence>
<dbReference type="Proteomes" id="UP000242180">
    <property type="component" value="Unassembled WGS sequence"/>
</dbReference>
<organism evidence="5 6">
    <name type="scientific">Syncephalastrum racemosum</name>
    <name type="common">Filamentous fungus</name>
    <dbReference type="NCBI Taxonomy" id="13706"/>
    <lineage>
        <taxon>Eukaryota</taxon>
        <taxon>Fungi</taxon>
        <taxon>Fungi incertae sedis</taxon>
        <taxon>Mucoromycota</taxon>
        <taxon>Mucoromycotina</taxon>
        <taxon>Mucoromycetes</taxon>
        <taxon>Mucorales</taxon>
        <taxon>Syncephalastraceae</taxon>
        <taxon>Syncephalastrum</taxon>
    </lineage>
</organism>
<proteinExistence type="inferred from homology"/>
<name>A0A1X2HEF5_SYNRA</name>
<dbReference type="InterPro" id="IPR039135">
    <property type="entry name" value="NAT9-like"/>
</dbReference>
<reference evidence="5 6" key="1">
    <citation type="submission" date="2016-07" db="EMBL/GenBank/DDBJ databases">
        <title>Pervasive Adenine N6-methylation of Active Genes in Fungi.</title>
        <authorList>
            <consortium name="DOE Joint Genome Institute"/>
            <person name="Mondo S.J."/>
            <person name="Dannebaum R.O."/>
            <person name="Kuo R.C."/>
            <person name="Labutti K."/>
            <person name="Haridas S."/>
            <person name="Kuo A."/>
            <person name="Salamov A."/>
            <person name="Ahrendt S.R."/>
            <person name="Lipzen A."/>
            <person name="Sullivan W."/>
            <person name="Andreopoulos W.B."/>
            <person name="Clum A."/>
            <person name="Lindquist E."/>
            <person name="Daum C."/>
            <person name="Ramamoorthy G.K."/>
            <person name="Gryganskyi A."/>
            <person name="Culley D."/>
            <person name="Magnuson J.K."/>
            <person name="James T.Y."/>
            <person name="O'Malley M.A."/>
            <person name="Stajich J.E."/>
            <person name="Spatafora J.W."/>
            <person name="Visel A."/>
            <person name="Grigoriev I.V."/>
        </authorList>
    </citation>
    <scope>NUCLEOTIDE SEQUENCE [LARGE SCALE GENOMIC DNA]</scope>
    <source>
        <strain evidence="5 6">NRRL 2496</strain>
    </source>
</reference>
<dbReference type="AlphaFoldDB" id="A0A1X2HEF5"/>
<evidence type="ECO:0000313" key="6">
    <source>
        <dbReference type="Proteomes" id="UP000242180"/>
    </source>
</evidence>
<evidence type="ECO:0000256" key="3">
    <source>
        <dbReference type="ARBA" id="ARBA00023315"/>
    </source>
</evidence>
<comment type="similarity">
    <text evidence="1">Belongs to the acetyltransferase family. GNAT subfamily.</text>
</comment>
<dbReference type="InParanoid" id="A0A1X2HEF5"/>
<comment type="caution">
    <text evidence="5">The sequence shown here is derived from an EMBL/GenBank/DDBJ whole genome shotgun (WGS) entry which is preliminary data.</text>
</comment>
<dbReference type="PANTHER" id="PTHR13256">
    <property type="entry name" value="N-ACETYLTRANSFERASE 9"/>
    <property type="match status" value="1"/>
</dbReference>
<dbReference type="SUPFAM" id="SSF55729">
    <property type="entry name" value="Acyl-CoA N-acyltransferases (Nat)"/>
    <property type="match status" value="1"/>
</dbReference>
<keyword evidence="3" id="KW-0012">Acyltransferase</keyword>
<dbReference type="Pfam" id="PF13302">
    <property type="entry name" value="Acetyltransf_3"/>
    <property type="match status" value="1"/>
</dbReference>
<accession>A0A1X2HEF5</accession>
<evidence type="ECO:0000256" key="1">
    <source>
        <dbReference type="ARBA" id="ARBA00009342"/>
    </source>
</evidence>
<feature type="domain" description="N-acetyltransferase" evidence="4">
    <location>
        <begin position="13"/>
        <end position="155"/>
    </location>
</feature>
<gene>
    <name evidence="5" type="ORF">BCR43DRAFT_489520</name>
</gene>
<dbReference type="EMBL" id="MCGN01000004">
    <property type="protein sequence ID" value="ORY97282.1"/>
    <property type="molecule type" value="Genomic_DNA"/>
</dbReference>
<dbReference type="OrthoDB" id="5043642at2759"/>
<keyword evidence="6" id="KW-1185">Reference proteome</keyword>
<dbReference type="GO" id="GO:0008080">
    <property type="term" value="F:N-acetyltransferase activity"/>
    <property type="evidence" value="ECO:0007669"/>
    <property type="project" value="InterPro"/>
</dbReference>
<dbReference type="FunCoup" id="A0A1X2HEF5">
    <property type="interactions" value="244"/>
</dbReference>
<dbReference type="OMA" id="WHVPRYH"/>
<evidence type="ECO:0000256" key="2">
    <source>
        <dbReference type="ARBA" id="ARBA00022679"/>
    </source>
</evidence>
<dbReference type="InterPro" id="IPR000182">
    <property type="entry name" value="GNAT_dom"/>
</dbReference>
<dbReference type="Gene3D" id="3.40.630.30">
    <property type="match status" value="1"/>
</dbReference>
<protein>
    <submittedName>
        <fullName evidence="5">GNAT domain-domain-containing protein</fullName>
    </submittedName>
</protein>
<dbReference type="InterPro" id="IPR016181">
    <property type="entry name" value="Acyl_CoA_acyltransferase"/>
</dbReference>
<sequence>MKRNENLVLIGSRVILVPYKKEHVEKYHEWMQSPFLQEMTASEPLTLEEEYAMQESWHQDENKCTFILLARDETGERGPMIGDVNLFFNDPDEDRSFGEIEIMIAEEGYRRGKRGLEALQLMMAYAITELGLKHFHAKISLSNQPSVTLFTEKLGYYPVSTSEVFGETTLEWSLEPQQVEDGYGSKATPEQRERIEEIKTALLDKWAQVDKATYDKLEQ</sequence>
<dbReference type="PANTHER" id="PTHR13256:SF16">
    <property type="entry name" value="ALPHA_BETA-TUBULIN-N-ACETYLTRANSFERASE 9"/>
    <property type="match status" value="1"/>
</dbReference>
<evidence type="ECO:0000313" key="5">
    <source>
        <dbReference type="EMBL" id="ORY97282.1"/>
    </source>
</evidence>
<dbReference type="STRING" id="13706.A0A1X2HEF5"/>
<keyword evidence="2" id="KW-0808">Transferase</keyword>